<dbReference type="Gene3D" id="2.70.70.10">
    <property type="entry name" value="Glucose Permease (Domain IIA)"/>
    <property type="match status" value="1"/>
</dbReference>
<dbReference type="Pfam" id="PF01551">
    <property type="entry name" value="Peptidase_M23"/>
    <property type="match status" value="1"/>
</dbReference>
<gene>
    <name evidence="3" type="ORF">PBV87_07725</name>
</gene>
<keyword evidence="4" id="KW-1185">Reference proteome</keyword>
<dbReference type="RefSeq" id="WP_271011753.1">
    <property type="nucleotide sequence ID" value="NZ_JAQIFT010000033.1"/>
</dbReference>
<reference evidence="3" key="1">
    <citation type="journal article" date="2023" name="Int. J. Syst. Evol. Microbiol.">
        <title>&lt;i&gt;Holtiella tumoricola&lt;/i&gt; gen. nov. sp. nov., isolated from a human clinical sample.</title>
        <authorList>
            <person name="Allen-Vercoe E."/>
            <person name="Daigneault M.C."/>
            <person name="Vancuren S.J."/>
            <person name="Cochrane K."/>
            <person name="O'Neal L.L."/>
            <person name="Sankaranarayanan K."/>
            <person name="Lawson P.A."/>
        </authorList>
    </citation>
    <scope>NUCLEOTIDE SEQUENCE</scope>
    <source>
        <strain evidence="3">CC70A</strain>
    </source>
</reference>
<sequence>MAEAISTTLLVAKAAATTLSDERICKGIAWTIGLILSPIILIVVLICGLLSGTADHNNTAVGLCFDGGVISGNVPEDYRGYIEDMRSSFTLLEGTIASVNSEMEDGDSLDSTRVKAIFYALFFGAESPSRVEHKRFVDAFVTYEERTRTVTTTDAEGNETTEEETYIVAVPIKELPVVYANISSVMGVTVTTEHQINATEIYYRVLYGRPAPTYGQEFDDWSNGLPTSDAPFIGADGFCSPLGENWRSMVTSEFGYRKDPFTGQTKGHGGLDMGAPKGTPIRSALDGTVYVVRYSTSGYGYHVMVDHGGGFVTLYAHCSKILVSEGQQVKAGDKIGEVGTTGRSTGNHLHFEVRIGGEKQNPRSYLP</sequence>
<keyword evidence="1" id="KW-0472">Membrane</keyword>
<evidence type="ECO:0000313" key="3">
    <source>
        <dbReference type="EMBL" id="MDA3731365.1"/>
    </source>
</evidence>
<dbReference type="SUPFAM" id="SSF51261">
    <property type="entry name" value="Duplicated hybrid motif"/>
    <property type="match status" value="1"/>
</dbReference>
<organism evidence="3 4">
    <name type="scientific">Holtiella tumoricola</name>
    <dbReference type="NCBI Taxonomy" id="3018743"/>
    <lineage>
        <taxon>Bacteria</taxon>
        <taxon>Bacillati</taxon>
        <taxon>Bacillota</taxon>
        <taxon>Clostridia</taxon>
        <taxon>Lachnospirales</taxon>
        <taxon>Cellulosilyticaceae</taxon>
        <taxon>Holtiella</taxon>
    </lineage>
</organism>
<keyword evidence="1" id="KW-1133">Transmembrane helix</keyword>
<name>A0AA42DLX8_9FIRM</name>
<keyword evidence="1" id="KW-0812">Transmembrane</keyword>
<comment type="caution">
    <text evidence="3">The sequence shown here is derived from an EMBL/GenBank/DDBJ whole genome shotgun (WGS) entry which is preliminary data.</text>
</comment>
<dbReference type="EMBL" id="JAQIFT010000033">
    <property type="protein sequence ID" value="MDA3731365.1"/>
    <property type="molecule type" value="Genomic_DNA"/>
</dbReference>
<evidence type="ECO:0000259" key="2">
    <source>
        <dbReference type="Pfam" id="PF01551"/>
    </source>
</evidence>
<proteinExistence type="predicted"/>
<dbReference type="PANTHER" id="PTHR21666:SF270">
    <property type="entry name" value="MUREIN HYDROLASE ACTIVATOR ENVC"/>
    <property type="match status" value="1"/>
</dbReference>
<dbReference type="AlphaFoldDB" id="A0AA42DLX8"/>
<dbReference type="Proteomes" id="UP001169242">
    <property type="component" value="Unassembled WGS sequence"/>
</dbReference>
<protein>
    <submittedName>
        <fullName evidence="3">M23 family metallopeptidase</fullName>
    </submittedName>
</protein>
<accession>A0AA42DLX8</accession>
<evidence type="ECO:0000256" key="1">
    <source>
        <dbReference type="SAM" id="Phobius"/>
    </source>
</evidence>
<dbReference type="CDD" id="cd12797">
    <property type="entry name" value="M23_peptidase"/>
    <property type="match status" value="1"/>
</dbReference>
<dbReference type="PANTHER" id="PTHR21666">
    <property type="entry name" value="PEPTIDASE-RELATED"/>
    <property type="match status" value="1"/>
</dbReference>
<feature type="domain" description="M23ase beta-sheet core" evidence="2">
    <location>
        <begin position="267"/>
        <end position="362"/>
    </location>
</feature>
<dbReference type="InterPro" id="IPR011055">
    <property type="entry name" value="Dup_hybrid_motif"/>
</dbReference>
<dbReference type="GO" id="GO:0004222">
    <property type="term" value="F:metalloendopeptidase activity"/>
    <property type="evidence" value="ECO:0007669"/>
    <property type="project" value="TreeGrafter"/>
</dbReference>
<dbReference type="InterPro" id="IPR050570">
    <property type="entry name" value="Cell_wall_metabolism_enzyme"/>
</dbReference>
<feature type="transmembrane region" description="Helical" evidence="1">
    <location>
        <begin position="30"/>
        <end position="50"/>
    </location>
</feature>
<evidence type="ECO:0000313" key="4">
    <source>
        <dbReference type="Proteomes" id="UP001169242"/>
    </source>
</evidence>
<dbReference type="InterPro" id="IPR016047">
    <property type="entry name" value="M23ase_b-sheet_dom"/>
</dbReference>